<dbReference type="AlphaFoldDB" id="A0A926FCP6"/>
<dbReference type="InterPro" id="IPR008927">
    <property type="entry name" value="6-PGluconate_DH-like_C_sf"/>
</dbReference>
<keyword evidence="2" id="KW-0560">Oxidoreductase</keyword>
<comment type="pathway">
    <text evidence="3">Amino-acid biosynthesis.</text>
</comment>
<keyword evidence="6" id="KW-1185">Reference proteome</keyword>
<accession>A0A926FCP6</accession>
<dbReference type="Proteomes" id="UP000647416">
    <property type="component" value="Unassembled WGS sequence"/>
</dbReference>
<comment type="caution">
    <text evidence="5">The sequence shown here is derived from an EMBL/GenBank/DDBJ whole genome shotgun (WGS) entry which is preliminary data.</text>
</comment>
<feature type="domain" description="Prephenate/arogenate dehydrogenase" evidence="4">
    <location>
        <begin position="1"/>
        <end position="277"/>
    </location>
</feature>
<dbReference type="GO" id="GO:0004665">
    <property type="term" value="F:prephenate dehydrogenase (NADP+) activity"/>
    <property type="evidence" value="ECO:0007669"/>
    <property type="project" value="InterPro"/>
</dbReference>
<dbReference type="PANTHER" id="PTHR21363:SF0">
    <property type="entry name" value="PREPHENATE DEHYDROGENASE [NADP(+)]"/>
    <property type="match status" value="1"/>
</dbReference>
<dbReference type="GO" id="GO:0006571">
    <property type="term" value="P:tyrosine biosynthetic process"/>
    <property type="evidence" value="ECO:0007669"/>
    <property type="project" value="InterPro"/>
</dbReference>
<dbReference type="InterPro" id="IPR036291">
    <property type="entry name" value="NAD(P)-bd_dom_sf"/>
</dbReference>
<evidence type="ECO:0000259" key="4">
    <source>
        <dbReference type="PROSITE" id="PS51176"/>
    </source>
</evidence>
<dbReference type="SUPFAM" id="SSF48179">
    <property type="entry name" value="6-phosphogluconate dehydrogenase C-terminal domain-like"/>
    <property type="match status" value="1"/>
</dbReference>
<dbReference type="RefSeq" id="WP_262431781.1">
    <property type="nucleotide sequence ID" value="NZ_JACRTE010000004.1"/>
</dbReference>
<dbReference type="InterPro" id="IPR050812">
    <property type="entry name" value="Preph/Arog_dehydrog"/>
</dbReference>
<dbReference type="SUPFAM" id="SSF51735">
    <property type="entry name" value="NAD(P)-binding Rossmann-fold domains"/>
    <property type="match status" value="1"/>
</dbReference>
<dbReference type="GO" id="GO:0070403">
    <property type="term" value="F:NAD+ binding"/>
    <property type="evidence" value="ECO:0007669"/>
    <property type="project" value="InterPro"/>
</dbReference>
<protein>
    <submittedName>
        <fullName evidence="5">Prephenate dehydrogenase</fullName>
    </submittedName>
</protein>
<dbReference type="GO" id="GO:0008977">
    <property type="term" value="F:prephenate dehydrogenase (NAD+) activity"/>
    <property type="evidence" value="ECO:0007669"/>
    <property type="project" value="InterPro"/>
</dbReference>
<gene>
    <name evidence="5" type="ORF">H8706_05315</name>
</gene>
<sequence>MDIGFIGCGLIGGSLIKSLDKNAAHNIHFFDTDPDTVKKVENSTHARFMESMDALKNLDVVFVCLHPVKTIEFIKSNVSNFKKGAIVSDVCGVKQSIADAVEDLLIQNGINYVGIHPMAGREFSGFDYAVDNLFENAYFIIAEPKNGADISPLKQIAKDCRFKSIVVTTAKKHDEIIAFTSQLAHVVSNAYIKSPTALLQCGFSAGSFLDMTRVAYLNENMWTELFMMNKESLCTEIQTIINHLEEYKTAMENGDKEKLKSLLKDGRELKEKTNAER</sequence>
<dbReference type="InterPro" id="IPR046825">
    <property type="entry name" value="PDH_C"/>
</dbReference>
<organism evidence="5 6">
    <name type="scientific">Qingrenia yutianensis</name>
    <dbReference type="NCBI Taxonomy" id="2763676"/>
    <lineage>
        <taxon>Bacteria</taxon>
        <taxon>Bacillati</taxon>
        <taxon>Bacillota</taxon>
        <taxon>Clostridia</taxon>
        <taxon>Eubacteriales</taxon>
        <taxon>Oscillospiraceae</taxon>
        <taxon>Qingrenia</taxon>
    </lineage>
</organism>
<name>A0A926FCP6_9FIRM</name>
<proteinExistence type="inferred from homology"/>
<dbReference type="PROSITE" id="PS51176">
    <property type="entry name" value="PDH_ADH"/>
    <property type="match status" value="1"/>
</dbReference>
<dbReference type="Gene3D" id="1.10.3660.10">
    <property type="entry name" value="6-phosphogluconate dehydrogenase C-terminal like domain"/>
    <property type="match status" value="1"/>
</dbReference>
<reference evidence="5" key="1">
    <citation type="submission" date="2020-08" db="EMBL/GenBank/DDBJ databases">
        <title>Genome public.</title>
        <authorList>
            <person name="Liu C."/>
            <person name="Sun Q."/>
        </authorList>
    </citation>
    <scope>NUCLEOTIDE SEQUENCE</scope>
    <source>
        <strain evidence="5">NSJ-50</strain>
    </source>
</reference>
<evidence type="ECO:0000256" key="2">
    <source>
        <dbReference type="ARBA" id="ARBA00023002"/>
    </source>
</evidence>
<dbReference type="Pfam" id="PF02153">
    <property type="entry name" value="PDH_N"/>
    <property type="match status" value="1"/>
</dbReference>
<dbReference type="PANTHER" id="PTHR21363">
    <property type="entry name" value="PREPHENATE DEHYDROGENASE"/>
    <property type="match status" value="1"/>
</dbReference>
<dbReference type="InterPro" id="IPR046826">
    <property type="entry name" value="PDH_N"/>
</dbReference>
<dbReference type="Gene3D" id="3.40.50.720">
    <property type="entry name" value="NAD(P)-binding Rossmann-like Domain"/>
    <property type="match status" value="1"/>
</dbReference>
<evidence type="ECO:0000313" key="5">
    <source>
        <dbReference type="EMBL" id="MBC8596287.1"/>
    </source>
</evidence>
<evidence type="ECO:0000313" key="6">
    <source>
        <dbReference type="Proteomes" id="UP000647416"/>
    </source>
</evidence>
<dbReference type="Pfam" id="PF20463">
    <property type="entry name" value="PDH_C"/>
    <property type="match status" value="1"/>
</dbReference>
<dbReference type="EMBL" id="JACRTE010000004">
    <property type="protein sequence ID" value="MBC8596287.1"/>
    <property type="molecule type" value="Genomic_DNA"/>
</dbReference>
<evidence type="ECO:0000256" key="3">
    <source>
        <dbReference type="ARBA" id="ARBA00029440"/>
    </source>
</evidence>
<comment type="similarity">
    <text evidence="1">Belongs to the prephenate/arogenate dehydrogenase family.</text>
</comment>
<evidence type="ECO:0000256" key="1">
    <source>
        <dbReference type="ARBA" id="ARBA00007964"/>
    </source>
</evidence>
<dbReference type="InterPro" id="IPR003099">
    <property type="entry name" value="Prephen_DH"/>
</dbReference>